<sequence length="259" mass="29627">MMLSDNGKSLIKSIFGSSTSAVSILEESKTVLPLTMIITNLLKLSDEDWGMYAFSKEPLDGKFDLTEKREYIKKSTQCGVYEAVLISAKYENHTMEDIASNLELEVDTQDMPNGGDYVIFAQYMEPKKITIFMDTIKKAEPLIKDQGIKELLGDIDIYHLLLAHEIFHGIEFHKKNTIYTQTEKIELWKKPFSNLSRIICLGEIAGMSFAKELLKLNYSPFVFDVILMYGYNKEAATALYESIIEIVNDTEYKTEYKTN</sequence>
<keyword evidence="2" id="KW-1185">Reference proteome</keyword>
<dbReference type="STRING" id="99656.SAMN05421659_103317"/>
<dbReference type="EMBL" id="FOJI01000003">
    <property type="protein sequence ID" value="SEW04101.1"/>
    <property type="molecule type" value="Genomic_DNA"/>
</dbReference>
<proteinExistence type="predicted"/>
<organism evidence="1 2">
    <name type="scientific">[Clostridium] fimetarium</name>
    <dbReference type="NCBI Taxonomy" id="99656"/>
    <lineage>
        <taxon>Bacteria</taxon>
        <taxon>Bacillati</taxon>
        <taxon>Bacillota</taxon>
        <taxon>Clostridia</taxon>
        <taxon>Lachnospirales</taxon>
        <taxon>Lachnospiraceae</taxon>
    </lineage>
</organism>
<protein>
    <submittedName>
        <fullName evidence="1">Uncharacterized protein</fullName>
    </submittedName>
</protein>
<dbReference type="Proteomes" id="UP000199701">
    <property type="component" value="Unassembled WGS sequence"/>
</dbReference>
<dbReference type="AlphaFoldDB" id="A0A1I0NRS6"/>
<evidence type="ECO:0000313" key="2">
    <source>
        <dbReference type="Proteomes" id="UP000199701"/>
    </source>
</evidence>
<dbReference type="OrthoDB" id="1842465at2"/>
<reference evidence="1 2" key="1">
    <citation type="submission" date="2016-10" db="EMBL/GenBank/DDBJ databases">
        <authorList>
            <person name="de Groot N.N."/>
        </authorList>
    </citation>
    <scope>NUCLEOTIDE SEQUENCE [LARGE SCALE GENOMIC DNA]</scope>
    <source>
        <strain evidence="1 2">DSM 9179</strain>
    </source>
</reference>
<accession>A0A1I0NRS6</accession>
<name>A0A1I0NRS6_9FIRM</name>
<evidence type="ECO:0000313" key="1">
    <source>
        <dbReference type="EMBL" id="SEW04101.1"/>
    </source>
</evidence>
<gene>
    <name evidence="1" type="ORF">SAMN05421659_103317</name>
</gene>
<dbReference type="RefSeq" id="WP_139197222.1">
    <property type="nucleotide sequence ID" value="NZ_FOJI01000003.1"/>
</dbReference>